<dbReference type="PIRSF" id="PIRSF015855">
    <property type="entry name" value="TypeIII_Mtase_mKpnI"/>
    <property type="match status" value="1"/>
</dbReference>
<dbReference type="SUPFAM" id="SSF53335">
    <property type="entry name" value="S-adenosyl-L-methionine-dependent methyltransferases"/>
    <property type="match status" value="1"/>
</dbReference>
<evidence type="ECO:0000256" key="2">
    <source>
        <dbReference type="ARBA" id="ARBA00022603"/>
    </source>
</evidence>
<gene>
    <name evidence="6" type="ORF">Q9S78_08760</name>
</gene>
<sequence>MSDEIHETPPTTPNFQTELAAQLADLIPEAIADGKVDVEKLKELLDGDAADGSERFGLFWPGKKRALRAAQEPTTATLRPDIENSKDWDTTKNVFIEGDNLEVLKVLQKHYHAKIKMIYIDPPYNTGNDFVYPDNFREGLETYLDWTRQVNEEGKKLSSNAETEGRYHSNWLNMMYPRLKLARNLMTADGVIFISIDDNEIDNLSRLCKEVFGEDNFSTTFIRQKKKKPSFLHSNVGSMTEYVVCVTRNRRFTFPFSVDTTTAGKKYPLNNAGNSLGKLTFPAGSVRFVMADGVVAPQDMSEGKIVTRLLDELTIEDGFNKDAFTLEGEWRYSQSRVDEILAAGEEITISKIPFRPNHVKVGGEVKKMHNLLTPDSYGAGTNEDGTEEVIKLLGGDYFDNPKPSSLLRVLVRAVTYDDPDAIVLDFFAGSGTTAHAVMALNAEDGGTRRSILVQLPEPVVSGTDAYAAGYRTISAISRARIKTAALLLDAGRADRLGGVNDLQDTGFRAYVLTDTNFSKWRVSSDIDRNELEQHLFDLRESSSANEASADDLLSEILLKQGYSLTESIADLDVAGLDLRSVGDGIVLAYLDEHVKPTLEQLRAIVDEDPSRLIVLEDAFQGDDQLKTNLAQLCKSKGIELWTA</sequence>
<dbReference type="Proteomes" id="UP001262835">
    <property type="component" value="Unassembled WGS sequence"/>
</dbReference>
<keyword evidence="2 6" id="KW-0489">Methyltransferase</keyword>
<name>A0ABU3GJ83_9MICO</name>
<dbReference type="RefSeq" id="WP_311870014.1">
    <property type="nucleotide sequence ID" value="NZ_JAUZVT010000002.1"/>
</dbReference>
<dbReference type="Gene3D" id="3.40.50.150">
    <property type="entry name" value="Vaccinia Virus protein VP39"/>
    <property type="match status" value="1"/>
</dbReference>
<dbReference type="GO" id="GO:0008168">
    <property type="term" value="F:methyltransferase activity"/>
    <property type="evidence" value="ECO:0007669"/>
    <property type="project" value="UniProtKB-KW"/>
</dbReference>
<keyword evidence="4" id="KW-0949">S-adenosyl-L-methionine</keyword>
<comment type="similarity">
    <text evidence="1">Belongs to the N(4)/N(6)-methyltransferase family.</text>
</comment>
<dbReference type="InterPro" id="IPR029063">
    <property type="entry name" value="SAM-dependent_MTases_sf"/>
</dbReference>
<dbReference type="InterPro" id="IPR002941">
    <property type="entry name" value="DNA_methylase_N4/N6"/>
</dbReference>
<dbReference type="EMBL" id="JAUZVT010000002">
    <property type="protein sequence ID" value="MDT3330761.1"/>
    <property type="molecule type" value="Genomic_DNA"/>
</dbReference>
<accession>A0ABU3GJ83</accession>
<evidence type="ECO:0000259" key="5">
    <source>
        <dbReference type="Pfam" id="PF01555"/>
    </source>
</evidence>
<dbReference type="PRINTS" id="PR00506">
    <property type="entry name" value="D21N6MTFRASE"/>
</dbReference>
<evidence type="ECO:0000313" key="7">
    <source>
        <dbReference type="Proteomes" id="UP001262835"/>
    </source>
</evidence>
<evidence type="ECO:0000256" key="3">
    <source>
        <dbReference type="ARBA" id="ARBA00022679"/>
    </source>
</evidence>
<protein>
    <submittedName>
        <fullName evidence="6">Site-specific DNA-methyltransferase</fullName>
        <ecNumber evidence="6">2.1.1.-</ecNumber>
    </submittedName>
</protein>
<proteinExistence type="inferred from homology"/>
<evidence type="ECO:0000313" key="6">
    <source>
        <dbReference type="EMBL" id="MDT3330761.1"/>
    </source>
</evidence>
<dbReference type="PROSITE" id="PS00092">
    <property type="entry name" value="N6_MTASE"/>
    <property type="match status" value="1"/>
</dbReference>
<evidence type="ECO:0000256" key="4">
    <source>
        <dbReference type="ARBA" id="ARBA00022691"/>
    </source>
</evidence>
<keyword evidence="3 6" id="KW-0808">Transferase</keyword>
<dbReference type="Pfam" id="PF01555">
    <property type="entry name" value="N6_N4_Mtase"/>
    <property type="match status" value="1"/>
</dbReference>
<dbReference type="EC" id="2.1.1.-" evidence="6"/>
<organism evidence="6 7">
    <name type="scientific">Microbacterium aquilitoris</name>
    <dbReference type="NCBI Taxonomy" id="3067307"/>
    <lineage>
        <taxon>Bacteria</taxon>
        <taxon>Bacillati</taxon>
        <taxon>Actinomycetota</taxon>
        <taxon>Actinomycetes</taxon>
        <taxon>Micrococcales</taxon>
        <taxon>Microbacteriaceae</taxon>
        <taxon>Microbacterium</taxon>
    </lineage>
</organism>
<dbReference type="GO" id="GO:0032259">
    <property type="term" value="P:methylation"/>
    <property type="evidence" value="ECO:0007669"/>
    <property type="project" value="UniProtKB-KW"/>
</dbReference>
<keyword evidence="7" id="KW-1185">Reference proteome</keyword>
<reference evidence="6 7" key="1">
    <citation type="submission" date="2023-08" db="EMBL/GenBank/DDBJ databases">
        <title>Microbacterium aquilitoris sp. nov. and Microbacterium gwkjibeachense sp. nov., isolated from beach.</title>
        <authorList>
            <person name="Lee S.D."/>
            <person name="Yang H."/>
            <person name="Kim I."/>
        </authorList>
    </citation>
    <scope>NUCLEOTIDE SEQUENCE [LARGE SCALE GENOMIC DNA]</scope>
    <source>
        <strain evidence="6 7">KSW-18</strain>
    </source>
</reference>
<dbReference type="InterPro" id="IPR002052">
    <property type="entry name" value="DNA_methylase_N6_adenine_CS"/>
</dbReference>
<comment type="caution">
    <text evidence="6">The sequence shown here is derived from an EMBL/GenBank/DDBJ whole genome shotgun (WGS) entry which is preliminary data.</text>
</comment>
<evidence type="ECO:0000256" key="1">
    <source>
        <dbReference type="ARBA" id="ARBA00006594"/>
    </source>
</evidence>
<dbReference type="InterPro" id="IPR002295">
    <property type="entry name" value="N4/N6-MTase_EcoPI_Mod-like"/>
</dbReference>
<feature type="domain" description="DNA methylase N-4/N-6" evidence="5">
    <location>
        <begin position="115"/>
        <end position="442"/>
    </location>
</feature>